<protein>
    <recommendedName>
        <fullName evidence="5">Secreted protein</fullName>
    </recommendedName>
</protein>
<dbReference type="Proteomes" id="UP000050795">
    <property type="component" value="Unassembled WGS sequence"/>
</dbReference>
<keyword evidence="2" id="KW-0732">Signal</keyword>
<feature type="signal peptide" evidence="2">
    <location>
        <begin position="1"/>
        <end position="25"/>
    </location>
</feature>
<reference evidence="4" key="2">
    <citation type="submission" date="2023-11" db="UniProtKB">
        <authorList>
            <consortium name="WormBaseParasite"/>
        </authorList>
    </citation>
    <scope>IDENTIFICATION</scope>
</reference>
<dbReference type="WBParaSite" id="TREG1_115910.1">
    <property type="protein sequence ID" value="TREG1_115910.1"/>
    <property type="gene ID" value="TREG1_115910"/>
</dbReference>
<organism evidence="3 4">
    <name type="scientific">Trichobilharzia regenti</name>
    <name type="common">Nasal bird schistosome</name>
    <dbReference type="NCBI Taxonomy" id="157069"/>
    <lineage>
        <taxon>Eukaryota</taxon>
        <taxon>Metazoa</taxon>
        <taxon>Spiralia</taxon>
        <taxon>Lophotrochozoa</taxon>
        <taxon>Platyhelminthes</taxon>
        <taxon>Trematoda</taxon>
        <taxon>Digenea</taxon>
        <taxon>Strigeidida</taxon>
        <taxon>Schistosomatoidea</taxon>
        <taxon>Schistosomatidae</taxon>
        <taxon>Trichobilharzia</taxon>
    </lineage>
</organism>
<evidence type="ECO:0000256" key="2">
    <source>
        <dbReference type="SAM" id="SignalP"/>
    </source>
</evidence>
<feature type="compositionally biased region" description="Gly residues" evidence="1">
    <location>
        <begin position="60"/>
        <end position="71"/>
    </location>
</feature>
<evidence type="ECO:0000313" key="4">
    <source>
        <dbReference type="WBParaSite" id="TREG1_115910.1"/>
    </source>
</evidence>
<name>A0AA85IY58_TRIRE</name>
<evidence type="ECO:0000313" key="3">
    <source>
        <dbReference type="Proteomes" id="UP000050795"/>
    </source>
</evidence>
<feature type="chain" id="PRO_5041744095" description="Secreted protein" evidence="2">
    <location>
        <begin position="26"/>
        <end position="79"/>
    </location>
</feature>
<evidence type="ECO:0000256" key="1">
    <source>
        <dbReference type="SAM" id="MobiDB-lite"/>
    </source>
</evidence>
<evidence type="ECO:0008006" key="5">
    <source>
        <dbReference type="Google" id="ProtNLM"/>
    </source>
</evidence>
<keyword evidence="3" id="KW-1185">Reference proteome</keyword>
<reference evidence="3" key="1">
    <citation type="submission" date="2022-06" db="EMBL/GenBank/DDBJ databases">
        <authorList>
            <person name="Berger JAMES D."/>
            <person name="Berger JAMES D."/>
        </authorList>
    </citation>
    <scope>NUCLEOTIDE SEQUENCE [LARGE SCALE GENOMIC DNA]</scope>
</reference>
<proteinExistence type="predicted"/>
<dbReference type="AlphaFoldDB" id="A0AA85IY58"/>
<accession>A0AA85IY58</accession>
<feature type="region of interest" description="Disordered" evidence="1">
    <location>
        <begin position="59"/>
        <end position="79"/>
    </location>
</feature>
<sequence length="79" mass="8435">MLRNIWWTLSASIFLYILCLPSSEAGILWWIFCFLFGGEEACGSDGSGFIVPNSTMDLSGQGGSHSSGGGSSHTVDSRE</sequence>